<reference evidence="1" key="1">
    <citation type="submission" date="2019-08" db="EMBL/GenBank/DDBJ databases">
        <authorList>
            <person name="Kucharzyk K."/>
            <person name="Murdoch R.W."/>
            <person name="Higgins S."/>
            <person name="Loffler F."/>
        </authorList>
    </citation>
    <scope>NUCLEOTIDE SEQUENCE</scope>
</reference>
<protein>
    <submittedName>
        <fullName evidence="1">Uncharacterized protein</fullName>
    </submittedName>
</protein>
<evidence type="ECO:0000313" key="1">
    <source>
        <dbReference type="EMBL" id="MPM93348.1"/>
    </source>
</evidence>
<comment type="caution">
    <text evidence="1">The sequence shown here is derived from an EMBL/GenBank/DDBJ whole genome shotgun (WGS) entry which is preliminary data.</text>
</comment>
<dbReference type="AlphaFoldDB" id="A0A645DW41"/>
<organism evidence="1">
    <name type="scientific">bioreactor metagenome</name>
    <dbReference type="NCBI Taxonomy" id="1076179"/>
    <lineage>
        <taxon>unclassified sequences</taxon>
        <taxon>metagenomes</taxon>
        <taxon>ecological metagenomes</taxon>
    </lineage>
</organism>
<proteinExistence type="predicted"/>
<sequence>MIATTVTCGIKKTSAIAPCDDSKIPFPQTNKSITIVIGIDSHIQFRLIKYNISTDKIDGTKNIIIEIISPY</sequence>
<dbReference type="EMBL" id="VSSQ01040164">
    <property type="protein sequence ID" value="MPM93348.1"/>
    <property type="molecule type" value="Genomic_DNA"/>
</dbReference>
<gene>
    <name evidence="1" type="ORF">SDC9_140485</name>
</gene>
<accession>A0A645DW41</accession>
<name>A0A645DW41_9ZZZZ</name>